<proteinExistence type="predicted"/>
<comment type="caution">
    <text evidence="1">The sequence shown here is derived from an EMBL/GenBank/DDBJ whole genome shotgun (WGS) entry which is preliminary data.</text>
</comment>
<dbReference type="EMBL" id="CM011695">
    <property type="protein sequence ID" value="TMS03327.1"/>
    <property type="molecule type" value="Genomic_DNA"/>
</dbReference>
<name>A0ACD3Q859_LARCR</name>
<sequence length="628" mass="70775">MILSAPHPDGRTKDQLNALTSDIKGNANVVRTKLKSMEHSMPKDDVVNRSSVDFRIQKTQHTVLSRKFVEVMTQYNETQVSFRERSKGRIQRQLEITGRVMTNEELEDMLESGNPSIFTSDIISDSQITLQALNEIESRHQDIMRLESSIRELHAMFMDMAMLVETQGEMVNNIEKNVSNAAEYICSAKEETKKAVRYQKKSRRKYIIIAFALLILLAVIALIVGLSVGLTKPPVVKTNEQKKKKTSSPSGNRTPVFRVTGGDTVHYTNEECCNTARARLTGDGDRRRQKRFKLGSDMTDGLTLVQRLSAHPDSRCWFVSWSPSGTLLASCGGDKAIRIWGREGDSWICKSVLEDGHQRTVRKVAWSPCGNYLASASFDATTCIWKKKNDDFESLTVLEGHENEVKCVAWAPSGNLLATCSRDKSVWVWEVDEEEEYECVTVVNSHTQDVKHVIWHPTKEMLASASYDNNICIYREEDDDWECRATLKGHTSTVWGLCFDASGQRMASCSDDRTVKIWKEYPAESGQDDLSWKCVCTLSGYHGRTVYDVAWCRLTGALATACGDDTVRVFKEDATSHPDQPVFSLVAQVPRAHQQDVNCVAWNPKEAGLLATCSDDGDISIWRFQEEH</sequence>
<accession>A0ACD3Q859</accession>
<reference evidence="1" key="1">
    <citation type="submission" date="2018-11" db="EMBL/GenBank/DDBJ databases">
        <title>The sequence and de novo assembly of Larimichthys crocea genome using PacBio and Hi-C technologies.</title>
        <authorList>
            <person name="Xu P."/>
            <person name="Chen B."/>
            <person name="Zhou Z."/>
            <person name="Ke Q."/>
            <person name="Wu Y."/>
            <person name="Bai H."/>
            <person name="Pu F."/>
        </authorList>
    </citation>
    <scope>NUCLEOTIDE SEQUENCE</scope>
    <source>
        <tissue evidence="1">Muscle</tissue>
    </source>
</reference>
<evidence type="ECO:0000313" key="2">
    <source>
        <dbReference type="Proteomes" id="UP000793456"/>
    </source>
</evidence>
<organism evidence="1 2">
    <name type="scientific">Larimichthys crocea</name>
    <name type="common">Large yellow croaker</name>
    <name type="synonym">Pseudosciaena crocea</name>
    <dbReference type="NCBI Taxonomy" id="215358"/>
    <lineage>
        <taxon>Eukaryota</taxon>
        <taxon>Metazoa</taxon>
        <taxon>Chordata</taxon>
        <taxon>Craniata</taxon>
        <taxon>Vertebrata</taxon>
        <taxon>Euteleostomi</taxon>
        <taxon>Actinopterygii</taxon>
        <taxon>Neopterygii</taxon>
        <taxon>Teleostei</taxon>
        <taxon>Neoteleostei</taxon>
        <taxon>Acanthomorphata</taxon>
        <taxon>Eupercaria</taxon>
        <taxon>Sciaenidae</taxon>
        <taxon>Larimichthys</taxon>
    </lineage>
</organism>
<protein>
    <submittedName>
        <fullName evidence="1">Uncharacterized protein</fullName>
    </submittedName>
</protein>
<evidence type="ECO:0000313" key="1">
    <source>
        <dbReference type="EMBL" id="TMS03327.1"/>
    </source>
</evidence>
<dbReference type="Proteomes" id="UP000793456">
    <property type="component" value="Chromosome XXII"/>
</dbReference>
<keyword evidence="2" id="KW-1185">Reference proteome</keyword>
<gene>
    <name evidence="1" type="ORF">E3U43_000216</name>
</gene>